<keyword evidence="9" id="KW-1185">Reference proteome</keyword>
<keyword evidence="5" id="KW-1015">Disulfide bond</keyword>
<dbReference type="InterPro" id="IPR013780">
    <property type="entry name" value="Glyco_hydro_b"/>
</dbReference>
<dbReference type="Pfam" id="PF16499">
    <property type="entry name" value="Melibiase_2"/>
    <property type="match status" value="1"/>
</dbReference>
<dbReference type="EMBL" id="BAABAT010000023">
    <property type="protein sequence ID" value="GAA4256263.1"/>
    <property type="molecule type" value="Genomic_DNA"/>
</dbReference>
<dbReference type="PROSITE" id="PS51175">
    <property type="entry name" value="CBM6"/>
    <property type="match status" value="2"/>
</dbReference>
<dbReference type="SUPFAM" id="SSF51011">
    <property type="entry name" value="Glycosyl hydrolase domain"/>
    <property type="match status" value="1"/>
</dbReference>
<name>A0ABP8DHQ4_9ACTN</name>
<dbReference type="Gene3D" id="3.20.20.70">
    <property type="entry name" value="Aldolase class I"/>
    <property type="match status" value="1"/>
</dbReference>
<dbReference type="InterPro" id="IPR005084">
    <property type="entry name" value="CBM6"/>
</dbReference>
<evidence type="ECO:0000256" key="4">
    <source>
        <dbReference type="ARBA" id="ARBA00023295"/>
    </source>
</evidence>
<dbReference type="Proteomes" id="UP001500620">
    <property type="component" value="Unassembled WGS sequence"/>
</dbReference>
<keyword evidence="3 5" id="KW-0378">Hydrolase</keyword>
<dbReference type="CDD" id="cd14792">
    <property type="entry name" value="GH27"/>
    <property type="match status" value="1"/>
</dbReference>
<evidence type="ECO:0000313" key="8">
    <source>
        <dbReference type="EMBL" id="GAA4256263.1"/>
    </source>
</evidence>
<dbReference type="Pfam" id="PF17801">
    <property type="entry name" value="Melibiase_C"/>
    <property type="match status" value="1"/>
</dbReference>
<dbReference type="PRINTS" id="PR00740">
    <property type="entry name" value="GLHYDRLASE27"/>
</dbReference>
<dbReference type="InterPro" id="IPR017868">
    <property type="entry name" value="Filamin/ABP280_repeat-like"/>
</dbReference>
<evidence type="ECO:0000256" key="2">
    <source>
        <dbReference type="ARBA" id="ARBA00022729"/>
    </source>
</evidence>
<reference evidence="9" key="1">
    <citation type="journal article" date="2019" name="Int. J. Syst. Evol. Microbiol.">
        <title>The Global Catalogue of Microorganisms (GCM) 10K type strain sequencing project: providing services to taxonomists for standard genome sequencing and annotation.</title>
        <authorList>
            <consortium name="The Broad Institute Genomics Platform"/>
            <consortium name="The Broad Institute Genome Sequencing Center for Infectious Disease"/>
            <person name="Wu L."/>
            <person name="Ma J."/>
        </authorList>
    </citation>
    <scope>NUCLEOTIDE SEQUENCE [LARGE SCALE GENOMIC DNA]</scope>
    <source>
        <strain evidence="9">JCM 17441</strain>
    </source>
</reference>
<accession>A0ABP8DHQ4</accession>
<feature type="domain" description="CBM6" evidence="7">
    <location>
        <begin position="533"/>
        <end position="656"/>
    </location>
</feature>
<protein>
    <recommendedName>
        <fullName evidence="5">Alpha-galactosidase</fullName>
        <ecNumber evidence="5">3.2.1.22</ecNumber>
    </recommendedName>
    <alternativeName>
        <fullName evidence="5">Melibiase</fullName>
    </alternativeName>
</protein>
<dbReference type="CDD" id="cd04082">
    <property type="entry name" value="CBM35_pectate_lyase-like"/>
    <property type="match status" value="2"/>
</dbReference>
<dbReference type="InterPro" id="IPR008979">
    <property type="entry name" value="Galactose-bd-like_sf"/>
</dbReference>
<dbReference type="Gene3D" id="2.60.120.260">
    <property type="entry name" value="Galactose-binding domain-like"/>
    <property type="match status" value="2"/>
</dbReference>
<gene>
    <name evidence="8" type="ORF">GCM10022255_068430</name>
</gene>
<keyword evidence="2 6" id="KW-0732">Signal</keyword>
<dbReference type="PROSITE" id="PS50194">
    <property type="entry name" value="FILAMIN_REPEAT"/>
    <property type="match status" value="1"/>
</dbReference>
<dbReference type="PANTHER" id="PTHR11452:SF75">
    <property type="entry name" value="ALPHA-GALACTOSIDASE MEL1"/>
    <property type="match status" value="1"/>
</dbReference>
<evidence type="ECO:0000313" key="9">
    <source>
        <dbReference type="Proteomes" id="UP001500620"/>
    </source>
</evidence>
<dbReference type="InterPro" id="IPR002241">
    <property type="entry name" value="Glyco_hydro_27"/>
</dbReference>
<dbReference type="Pfam" id="PF16990">
    <property type="entry name" value="CBM_35"/>
    <property type="match status" value="1"/>
</dbReference>
<feature type="signal peptide" evidence="6">
    <location>
        <begin position="1"/>
        <end position="29"/>
    </location>
</feature>
<dbReference type="PANTHER" id="PTHR11452">
    <property type="entry name" value="ALPHA-GALACTOSIDASE/ALPHA-N-ACETYLGALACTOSAMINIDASE"/>
    <property type="match status" value="1"/>
</dbReference>
<evidence type="ECO:0000256" key="5">
    <source>
        <dbReference type="RuleBase" id="RU361168"/>
    </source>
</evidence>
<dbReference type="SUPFAM" id="SSF49785">
    <property type="entry name" value="Galactose-binding domain-like"/>
    <property type="match status" value="2"/>
</dbReference>
<dbReference type="PROSITE" id="PS00512">
    <property type="entry name" value="ALPHA_GALACTOSIDASE"/>
    <property type="match status" value="1"/>
</dbReference>
<dbReference type="InterPro" id="IPR013785">
    <property type="entry name" value="Aldolase_TIM"/>
</dbReference>
<dbReference type="InterPro" id="IPR041233">
    <property type="entry name" value="Melibiase_C"/>
</dbReference>
<dbReference type="EC" id="3.2.1.22" evidence="5"/>
<feature type="domain" description="CBM6" evidence="7">
    <location>
        <begin position="402"/>
        <end position="526"/>
    </location>
</feature>
<comment type="catalytic activity">
    <reaction evidence="5">
        <text>Hydrolysis of terminal, non-reducing alpha-D-galactose residues in alpha-D-galactosides, including galactose oligosaccharides, galactomannans and galactolipids.</text>
        <dbReference type="EC" id="3.2.1.22"/>
    </reaction>
</comment>
<evidence type="ECO:0000256" key="3">
    <source>
        <dbReference type="ARBA" id="ARBA00022801"/>
    </source>
</evidence>
<dbReference type="SUPFAM" id="SSF51445">
    <property type="entry name" value="(Trans)glycosidases"/>
    <property type="match status" value="1"/>
</dbReference>
<proteinExistence type="inferred from homology"/>
<dbReference type="Gene3D" id="2.60.40.1180">
    <property type="entry name" value="Golgi alpha-mannosidase II"/>
    <property type="match status" value="1"/>
</dbReference>
<comment type="caution">
    <text evidence="8">The sequence shown here is derived from an EMBL/GenBank/DDBJ whole genome shotgun (WGS) entry which is preliminary data.</text>
</comment>
<sequence length="656" mass="68179">MRRLLTALPVLALAALAAAVLARPQPAVALENGLARTPPMGFNNWNTTGCTATFNEAFVIGIADKFVSAGLKDAGYTYVNLDDCWALPSRDGNGNLVPDPARFPHGIKYLADYVHGKGLKFGIYSSAGTKTCNTNGFPGGLGHEQQDANLWASWGVDYLKYDNCNNQNVDARTRYTAMRDALANTGRPIVYSICEWGRTGPPKVWEWGADVGNLWRTTGDISDNWTSMISRVHTNDDLAQFAGPGHWNDPDMLEVGNGGMTDTEYRTHFSLWAEMAAPLLIGSDIRSASSTTLATLKNTDVIAVDQDALGRQGTIVSAGGGVVVYNKVLANGDRAVVLLNENTTTATVSTTAAAIGLAGSPSYRLKDLWSKATSTTTGSIGASVPGHGVVMYRVSRGDAVPNRHEAEAATIGQGVVESNHAGFSGTGFVNGDNVAGSYVEFTVDAAAAGTANLSVGYANGTAADRPADISVNGTVVAAGTSFPPTANWDTWAVKTIGVPLHAGTNTVRITATTAGGNPNLDYLDAVAAGPAPVDYQAEDCTVSQGAVEANHAGYTGTGFVNGDNVAGAYVECAVTVAAAGQRTLTVRFANGTTSARPMAVTVNGAAPVTVSFPPTANWDTWATAELTATLAAGANTVRLTATTANGGPNVDYLNVR</sequence>
<dbReference type="InterPro" id="IPR000111">
    <property type="entry name" value="Glyco_hydro_27/36_CS"/>
</dbReference>
<dbReference type="RefSeq" id="WP_345133269.1">
    <property type="nucleotide sequence ID" value="NZ_BAABAT010000023.1"/>
</dbReference>
<comment type="similarity">
    <text evidence="1 5">Belongs to the glycosyl hydrolase 27 family.</text>
</comment>
<dbReference type="InterPro" id="IPR017853">
    <property type="entry name" value="GH"/>
</dbReference>
<evidence type="ECO:0000259" key="7">
    <source>
        <dbReference type="PROSITE" id="PS51175"/>
    </source>
</evidence>
<dbReference type="Pfam" id="PF03422">
    <property type="entry name" value="CBM_6"/>
    <property type="match status" value="1"/>
</dbReference>
<keyword evidence="4 5" id="KW-0326">Glycosidase</keyword>
<organism evidence="8 9">
    <name type="scientific">Dactylosporangium darangshiense</name>
    <dbReference type="NCBI Taxonomy" id="579108"/>
    <lineage>
        <taxon>Bacteria</taxon>
        <taxon>Bacillati</taxon>
        <taxon>Actinomycetota</taxon>
        <taxon>Actinomycetes</taxon>
        <taxon>Micromonosporales</taxon>
        <taxon>Micromonosporaceae</taxon>
        <taxon>Dactylosporangium</taxon>
    </lineage>
</organism>
<evidence type="ECO:0000256" key="1">
    <source>
        <dbReference type="ARBA" id="ARBA00009743"/>
    </source>
</evidence>
<feature type="chain" id="PRO_5045785414" description="Alpha-galactosidase" evidence="6">
    <location>
        <begin position="30"/>
        <end position="656"/>
    </location>
</feature>
<evidence type="ECO:0000256" key="6">
    <source>
        <dbReference type="SAM" id="SignalP"/>
    </source>
</evidence>